<dbReference type="GO" id="GO:0003677">
    <property type="term" value="F:DNA binding"/>
    <property type="evidence" value="ECO:0007669"/>
    <property type="project" value="InterPro"/>
</dbReference>
<dbReference type="GO" id="GO:0008270">
    <property type="term" value="F:zinc ion binding"/>
    <property type="evidence" value="ECO:0007669"/>
    <property type="project" value="InterPro"/>
</dbReference>
<organism evidence="8 9">
    <name type="scientific">Smittium angustum</name>
    <dbReference type="NCBI Taxonomy" id="133377"/>
    <lineage>
        <taxon>Eukaryota</taxon>
        <taxon>Fungi</taxon>
        <taxon>Fungi incertae sedis</taxon>
        <taxon>Zoopagomycota</taxon>
        <taxon>Kickxellomycotina</taxon>
        <taxon>Harpellomycetes</taxon>
        <taxon>Harpellales</taxon>
        <taxon>Legeriomycetaceae</taxon>
        <taxon>Smittium</taxon>
    </lineage>
</organism>
<dbReference type="SMART" id="SM00906">
    <property type="entry name" value="Fungal_trans"/>
    <property type="match status" value="1"/>
</dbReference>
<gene>
    <name evidence="8" type="ORF">BB558_002447</name>
</gene>
<evidence type="ECO:0000259" key="7">
    <source>
        <dbReference type="SMART" id="SM00906"/>
    </source>
</evidence>
<dbReference type="EMBL" id="MBFU01000169">
    <property type="protein sequence ID" value="PWA01448.1"/>
    <property type="molecule type" value="Genomic_DNA"/>
</dbReference>
<dbReference type="AlphaFoldDB" id="A0A2U1J8Z6"/>
<sequence length="664" mass="77584">MNETFNQLFETEMELISMGNKRSFDRGSSEKSVTSPTTNSSGFSSSETMVSSQSLTAAGTVRKYLIDPLYYEQRKAVRLRNVKKKKKKMEEINEAISEIEIDTELFQKLLSDRTTFEDFSKNINQINHDITWIPRTEMLPEMTTNDIEKEFSSTRADSFNFEKGVKSRDWPGIPSLEQIEQIIWIVAHSRQMLMIPINIPEVLSSISTNTIPEYFLYSLLALGIRYLFKQKDDNVKEMENCYLEKASYLLKVEKDTKNPTYPWACCLIAGFYSTNCLTALAEQYAGMAIDISMKNKFHLIDQKRRVNVEMPEGSDKEFIRRVWWTCYIMSLMCSEILSTPIRINQQDMAVNLPKNDFFWKYGGKSKMFSSRVALMNHLANRNGMETFETYNYSKFLIKIYYNMGFIANFLNNRWAERSTNKVDDYDKVIHITKVLSSLKNEIEEQSNLQINQTELLNGVGVIGLRNFIKLSFVLYRFQLQIQYYKIRIYFFISEIVRIKGREVPAERVKNAKKECIKAALNQVTLLKWGCENIPFDYWDPFVLFWAFYSSVILMNSKFIYDHEKISAINDGLNIVTKVMLHISAKYPELKIFNEILQSLEFTKLKSHLENETTIILIPLMTDYALTPQDYNPWIVPRYSTFLNPSISHQKNFSNLLLTEYFGII</sequence>
<dbReference type="GO" id="GO:0000981">
    <property type="term" value="F:DNA-binding transcription factor activity, RNA polymerase II-specific"/>
    <property type="evidence" value="ECO:0007669"/>
    <property type="project" value="InterPro"/>
</dbReference>
<dbReference type="InterPro" id="IPR007219">
    <property type="entry name" value="XnlR_reg_dom"/>
</dbReference>
<feature type="compositionally biased region" description="Low complexity" evidence="6">
    <location>
        <begin position="34"/>
        <end position="48"/>
    </location>
</feature>
<reference evidence="8 9" key="1">
    <citation type="journal article" date="2018" name="MBio">
        <title>Comparative Genomics Reveals the Core Gene Toolbox for the Fungus-Insect Symbiosis.</title>
        <authorList>
            <person name="Wang Y."/>
            <person name="Stata M."/>
            <person name="Wang W."/>
            <person name="Stajich J.E."/>
            <person name="White M.M."/>
            <person name="Moncalvo J.M."/>
        </authorList>
    </citation>
    <scope>NUCLEOTIDE SEQUENCE [LARGE SCALE GENOMIC DNA]</scope>
    <source>
        <strain evidence="8 9">AUS-126-30</strain>
    </source>
</reference>
<feature type="region of interest" description="Disordered" evidence="6">
    <location>
        <begin position="21"/>
        <end position="49"/>
    </location>
</feature>
<dbReference type="GO" id="GO:0006351">
    <property type="term" value="P:DNA-templated transcription"/>
    <property type="evidence" value="ECO:0007669"/>
    <property type="project" value="InterPro"/>
</dbReference>
<evidence type="ECO:0000256" key="3">
    <source>
        <dbReference type="ARBA" id="ARBA00023015"/>
    </source>
</evidence>
<dbReference type="InterPro" id="IPR050815">
    <property type="entry name" value="TF_fung"/>
</dbReference>
<evidence type="ECO:0000256" key="1">
    <source>
        <dbReference type="ARBA" id="ARBA00004123"/>
    </source>
</evidence>
<keyword evidence="3" id="KW-0805">Transcription regulation</keyword>
<evidence type="ECO:0000256" key="2">
    <source>
        <dbReference type="ARBA" id="ARBA00022723"/>
    </source>
</evidence>
<evidence type="ECO:0000256" key="4">
    <source>
        <dbReference type="ARBA" id="ARBA00023163"/>
    </source>
</evidence>
<dbReference type="Proteomes" id="UP000245591">
    <property type="component" value="Unassembled WGS sequence"/>
</dbReference>
<dbReference type="GO" id="GO:0005634">
    <property type="term" value="C:nucleus"/>
    <property type="evidence" value="ECO:0007669"/>
    <property type="project" value="UniProtKB-SubCell"/>
</dbReference>
<dbReference type="CDD" id="cd12148">
    <property type="entry name" value="fungal_TF_MHR"/>
    <property type="match status" value="1"/>
</dbReference>
<protein>
    <recommendedName>
        <fullName evidence="7">Xylanolytic transcriptional activator regulatory domain-containing protein</fullName>
    </recommendedName>
</protein>
<comment type="caution">
    <text evidence="8">The sequence shown here is derived from an EMBL/GenBank/DDBJ whole genome shotgun (WGS) entry which is preliminary data.</text>
</comment>
<evidence type="ECO:0000256" key="5">
    <source>
        <dbReference type="ARBA" id="ARBA00023242"/>
    </source>
</evidence>
<evidence type="ECO:0000313" key="8">
    <source>
        <dbReference type="EMBL" id="PWA01448.1"/>
    </source>
</evidence>
<accession>A0A2U1J8Z6</accession>
<evidence type="ECO:0000313" key="9">
    <source>
        <dbReference type="Proteomes" id="UP000245591"/>
    </source>
</evidence>
<feature type="domain" description="Xylanolytic transcriptional activator regulatory" evidence="7">
    <location>
        <begin position="281"/>
        <end position="359"/>
    </location>
</feature>
<proteinExistence type="predicted"/>
<keyword evidence="4" id="KW-0804">Transcription</keyword>
<evidence type="ECO:0000256" key="6">
    <source>
        <dbReference type="SAM" id="MobiDB-lite"/>
    </source>
</evidence>
<keyword evidence="9" id="KW-1185">Reference proteome</keyword>
<dbReference type="PANTHER" id="PTHR47338">
    <property type="entry name" value="ZN(II)2CYS6 TRANSCRIPTION FACTOR (EUROFUNG)-RELATED"/>
    <property type="match status" value="1"/>
</dbReference>
<name>A0A2U1J8Z6_SMIAN</name>
<comment type="subcellular location">
    <subcellularLocation>
        <location evidence="1">Nucleus</location>
    </subcellularLocation>
</comment>
<dbReference type="PANTHER" id="PTHR47338:SF5">
    <property type="entry name" value="ZN(II)2CYS6 TRANSCRIPTION FACTOR (EUROFUNG)"/>
    <property type="match status" value="1"/>
</dbReference>
<keyword evidence="2" id="KW-0479">Metal-binding</keyword>
<keyword evidence="5" id="KW-0539">Nucleus</keyword>
<dbReference type="Pfam" id="PF04082">
    <property type="entry name" value="Fungal_trans"/>
    <property type="match status" value="1"/>
</dbReference>